<dbReference type="Proteomes" id="UP001324287">
    <property type="component" value="Chromosome"/>
</dbReference>
<keyword evidence="2" id="KW-1185">Reference proteome</keyword>
<evidence type="ECO:0000313" key="1">
    <source>
        <dbReference type="EMBL" id="WRL63619.1"/>
    </source>
</evidence>
<dbReference type="EMBL" id="CP141261">
    <property type="protein sequence ID" value="WRL63619.1"/>
    <property type="molecule type" value="Genomic_DNA"/>
</dbReference>
<name>A0ABZ1B2P0_9ACTN</name>
<dbReference type="RefSeq" id="WP_324274954.1">
    <property type="nucleotide sequence ID" value="NZ_CP141261.1"/>
</dbReference>
<gene>
    <name evidence="1" type="ORF">U6N30_28750</name>
</gene>
<protein>
    <submittedName>
        <fullName evidence="1">Uncharacterized protein</fullName>
    </submittedName>
</protein>
<proteinExistence type="predicted"/>
<reference evidence="1 2" key="1">
    <citation type="submission" date="2023-12" db="EMBL/GenBank/DDBJ databases">
        <title>Blastococcus brunescens sp. nov., an actonobacterium isolated from sandstone collected in sahara desert.</title>
        <authorList>
            <person name="Gtari M."/>
            <person name="Ghodhbane F."/>
        </authorList>
    </citation>
    <scope>NUCLEOTIDE SEQUENCE [LARGE SCALE GENOMIC DNA]</scope>
    <source>
        <strain evidence="1 2">BMG 8361</strain>
    </source>
</reference>
<sequence length="46" mass="4529">MVSGGRSSPRTVDAATIVYGTGLGASSITLPLLAVDAGYSSQRSAS</sequence>
<evidence type="ECO:0000313" key="2">
    <source>
        <dbReference type="Proteomes" id="UP001324287"/>
    </source>
</evidence>
<accession>A0ABZ1B2P0</accession>
<organism evidence="1 2">
    <name type="scientific">Blastococcus brunescens</name>
    <dbReference type="NCBI Taxonomy" id="1564165"/>
    <lineage>
        <taxon>Bacteria</taxon>
        <taxon>Bacillati</taxon>
        <taxon>Actinomycetota</taxon>
        <taxon>Actinomycetes</taxon>
        <taxon>Geodermatophilales</taxon>
        <taxon>Geodermatophilaceae</taxon>
        <taxon>Blastococcus</taxon>
    </lineage>
</organism>